<feature type="region of interest" description="Disordered" evidence="1">
    <location>
        <begin position="256"/>
        <end position="279"/>
    </location>
</feature>
<feature type="region of interest" description="Disordered" evidence="1">
    <location>
        <begin position="325"/>
        <end position="355"/>
    </location>
</feature>
<dbReference type="STRING" id="1448320.A0A319DNL4"/>
<keyword evidence="3" id="KW-1185">Reference proteome</keyword>
<sequence length="403" mass="43609">MEFLSRNSGVKRHTSFSFLFGSQKSPFAFQQGQPTRYYDFVDTPATYKPSPPLIERQNISSEVEGKIREACSLLVYRVEQGIPSGPSKRSRGMTTSSDPQDSSTTAQLNSKYIAPKVGRDVAALKDKHDSGVVLTQQSSMQTMRAKPSQSKSDNTGFGRTTTSNPAQLSSVPPSRGSIQRHESGAEQDTEVKDQTKAFLDGSESKPSPGEDNVAPEDDVEVFLDPDAMVISSGVSSLQAIRSNTSLSVDASSHRQSTITCPSDSLTSLSEPMLSGTSINENKNQPGIIIDKSGIAHVMTAAEESERNMNLQQAVFAKMRTGAIANASSPHLPPSGDSSQEYQTSGIWPGSNASRLKTSWSTMSKAKRNPRGATDMSSEPTVFRKLVNFFSKRRPANVVAPMRT</sequence>
<feature type="compositionally biased region" description="Polar residues" evidence="1">
    <location>
        <begin position="133"/>
        <end position="172"/>
    </location>
</feature>
<evidence type="ECO:0000313" key="2">
    <source>
        <dbReference type="EMBL" id="PYH99009.1"/>
    </source>
</evidence>
<organism evidence="2 3">
    <name type="scientific">Aspergillus ellipticus CBS 707.79</name>
    <dbReference type="NCBI Taxonomy" id="1448320"/>
    <lineage>
        <taxon>Eukaryota</taxon>
        <taxon>Fungi</taxon>
        <taxon>Dikarya</taxon>
        <taxon>Ascomycota</taxon>
        <taxon>Pezizomycotina</taxon>
        <taxon>Eurotiomycetes</taxon>
        <taxon>Eurotiomycetidae</taxon>
        <taxon>Eurotiales</taxon>
        <taxon>Aspergillaceae</taxon>
        <taxon>Aspergillus</taxon>
        <taxon>Aspergillus subgen. Circumdati</taxon>
    </lineage>
</organism>
<name>A0A319DNL4_9EURO</name>
<dbReference type="Proteomes" id="UP000247810">
    <property type="component" value="Unassembled WGS sequence"/>
</dbReference>
<gene>
    <name evidence="2" type="ORF">BO71DRAFT_425636</name>
</gene>
<dbReference type="EMBL" id="KZ825806">
    <property type="protein sequence ID" value="PYH99009.1"/>
    <property type="molecule type" value="Genomic_DNA"/>
</dbReference>
<feature type="region of interest" description="Disordered" evidence="1">
    <location>
        <begin position="130"/>
        <end position="192"/>
    </location>
</feature>
<feature type="region of interest" description="Disordered" evidence="1">
    <location>
        <begin position="82"/>
        <end position="112"/>
    </location>
</feature>
<dbReference type="VEuPathDB" id="FungiDB:BO71DRAFT_425636"/>
<proteinExistence type="predicted"/>
<evidence type="ECO:0000313" key="3">
    <source>
        <dbReference type="Proteomes" id="UP000247810"/>
    </source>
</evidence>
<feature type="compositionally biased region" description="Basic and acidic residues" evidence="1">
    <location>
        <begin position="179"/>
        <end position="192"/>
    </location>
</feature>
<protein>
    <submittedName>
        <fullName evidence="2">Uncharacterized protein</fullName>
    </submittedName>
</protein>
<dbReference type="OrthoDB" id="4188313at2759"/>
<accession>A0A319DNL4</accession>
<evidence type="ECO:0000256" key="1">
    <source>
        <dbReference type="SAM" id="MobiDB-lite"/>
    </source>
</evidence>
<reference evidence="2 3" key="1">
    <citation type="submission" date="2018-02" db="EMBL/GenBank/DDBJ databases">
        <title>The genomes of Aspergillus section Nigri reveals drivers in fungal speciation.</title>
        <authorList>
            <consortium name="DOE Joint Genome Institute"/>
            <person name="Vesth T.C."/>
            <person name="Nybo J."/>
            <person name="Theobald S."/>
            <person name="Brandl J."/>
            <person name="Frisvad J.C."/>
            <person name="Nielsen K.F."/>
            <person name="Lyhne E.K."/>
            <person name="Kogle M.E."/>
            <person name="Kuo A."/>
            <person name="Riley R."/>
            <person name="Clum A."/>
            <person name="Nolan M."/>
            <person name="Lipzen A."/>
            <person name="Salamov A."/>
            <person name="Henrissat B."/>
            <person name="Wiebenga A."/>
            <person name="De vries R.P."/>
            <person name="Grigoriev I.V."/>
            <person name="Mortensen U.H."/>
            <person name="Andersen M.R."/>
            <person name="Baker S.E."/>
        </authorList>
    </citation>
    <scope>NUCLEOTIDE SEQUENCE [LARGE SCALE GENOMIC DNA]</scope>
    <source>
        <strain evidence="2 3">CBS 707.79</strain>
    </source>
</reference>
<feature type="compositionally biased region" description="Low complexity" evidence="1">
    <location>
        <begin position="94"/>
        <end position="105"/>
    </location>
</feature>
<dbReference type="AlphaFoldDB" id="A0A319DNL4"/>
<feature type="compositionally biased region" description="Polar residues" evidence="1">
    <location>
        <begin position="335"/>
        <end position="355"/>
    </location>
</feature>